<evidence type="ECO:0000256" key="1">
    <source>
        <dbReference type="SAM" id="MobiDB-lite"/>
    </source>
</evidence>
<reference evidence="2" key="2">
    <citation type="journal article" date="2015" name="Fish Shellfish Immunol.">
        <title>Early steps in the European eel (Anguilla anguilla)-Vibrio vulnificus interaction in the gills: Role of the RtxA13 toxin.</title>
        <authorList>
            <person name="Callol A."/>
            <person name="Pajuelo D."/>
            <person name="Ebbesson L."/>
            <person name="Teles M."/>
            <person name="MacKenzie S."/>
            <person name="Amaro C."/>
        </authorList>
    </citation>
    <scope>NUCLEOTIDE SEQUENCE</scope>
</reference>
<organism evidence="2">
    <name type="scientific">Anguilla anguilla</name>
    <name type="common">European freshwater eel</name>
    <name type="synonym">Muraena anguilla</name>
    <dbReference type="NCBI Taxonomy" id="7936"/>
    <lineage>
        <taxon>Eukaryota</taxon>
        <taxon>Metazoa</taxon>
        <taxon>Chordata</taxon>
        <taxon>Craniata</taxon>
        <taxon>Vertebrata</taxon>
        <taxon>Euteleostomi</taxon>
        <taxon>Actinopterygii</taxon>
        <taxon>Neopterygii</taxon>
        <taxon>Teleostei</taxon>
        <taxon>Anguilliformes</taxon>
        <taxon>Anguillidae</taxon>
        <taxon>Anguilla</taxon>
    </lineage>
</organism>
<dbReference type="EMBL" id="GBXM01065378">
    <property type="protein sequence ID" value="JAH43199.1"/>
    <property type="molecule type" value="Transcribed_RNA"/>
</dbReference>
<sequence length="78" mass="8730">MHGQGRQWSGKESAFRSSSSPATAAHRFASGTLLEGYTWRENNCLAAYYKTQGHIAQPFSSAPNAHVHVFDVLRRHTR</sequence>
<feature type="region of interest" description="Disordered" evidence="1">
    <location>
        <begin position="1"/>
        <end position="23"/>
    </location>
</feature>
<reference evidence="2" key="1">
    <citation type="submission" date="2014-11" db="EMBL/GenBank/DDBJ databases">
        <authorList>
            <person name="Amaro Gonzalez C."/>
        </authorList>
    </citation>
    <scope>NUCLEOTIDE SEQUENCE</scope>
</reference>
<proteinExistence type="predicted"/>
<evidence type="ECO:0000313" key="2">
    <source>
        <dbReference type="EMBL" id="JAH43199.1"/>
    </source>
</evidence>
<dbReference type="AlphaFoldDB" id="A0A0E9SP97"/>
<protein>
    <submittedName>
        <fullName evidence="2">Uncharacterized protein</fullName>
    </submittedName>
</protein>
<accession>A0A0E9SP97</accession>
<name>A0A0E9SP97_ANGAN</name>